<dbReference type="AlphaFoldDB" id="G4TQW6"/>
<dbReference type="OrthoDB" id="248923at2759"/>
<comment type="caution">
    <text evidence="2">The sequence shown here is derived from an EMBL/GenBank/DDBJ whole genome shotgun (WGS) entry which is preliminary data.</text>
</comment>
<dbReference type="InParanoid" id="G4TQW6"/>
<feature type="compositionally biased region" description="Basic and acidic residues" evidence="1">
    <location>
        <begin position="293"/>
        <end position="304"/>
    </location>
</feature>
<feature type="region of interest" description="Disordered" evidence="1">
    <location>
        <begin position="80"/>
        <end position="125"/>
    </location>
</feature>
<evidence type="ECO:0000313" key="2">
    <source>
        <dbReference type="EMBL" id="CCA73709.1"/>
    </source>
</evidence>
<evidence type="ECO:0000313" key="3">
    <source>
        <dbReference type="Proteomes" id="UP000007148"/>
    </source>
</evidence>
<feature type="region of interest" description="Disordered" evidence="1">
    <location>
        <begin position="266"/>
        <end position="336"/>
    </location>
</feature>
<feature type="region of interest" description="Disordered" evidence="1">
    <location>
        <begin position="1"/>
        <end position="24"/>
    </location>
</feature>
<evidence type="ECO:0000256" key="1">
    <source>
        <dbReference type="SAM" id="MobiDB-lite"/>
    </source>
</evidence>
<feature type="compositionally biased region" description="Basic and acidic residues" evidence="1">
    <location>
        <begin position="268"/>
        <end position="277"/>
    </location>
</feature>
<protein>
    <recommendedName>
        <fullName evidence="4">CRIB domain-containing protein</fullName>
    </recommendedName>
</protein>
<name>G4TQW6_SERID</name>
<reference evidence="2 3" key="1">
    <citation type="journal article" date="2011" name="PLoS Pathog.">
        <title>Endophytic Life Strategies Decoded by Genome and Transcriptome Analyses of the Mutualistic Root Symbiont Piriformospora indica.</title>
        <authorList>
            <person name="Zuccaro A."/>
            <person name="Lahrmann U."/>
            <person name="Guldener U."/>
            <person name="Langen G."/>
            <person name="Pfiffi S."/>
            <person name="Biedenkopf D."/>
            <person name="Wong P."/>
            <person name="Samans B."/>
            <person name="Grimm C."/>
            <person name="Basiewicz M."/>
            <person name="Murat C."/>
            <person name="Martin F."/>
            <person name="Kogel K.H."/>
        </authorList>
    </citation>
    <scope>NUCLEOTIDE SEQUENCE [LARGE SCALE GENOMIC DNA]</scope>
    <source>
        <strain evidence="2 3">DSM 11827</strain>
    </source>
</reference>
<evidence type="ECO:0008006" key="4">
    <source>
        <dbReference type="Google" id="ProtNLM"/>
    </source>
</evidence>
<gene>
    <name evidence="2" type="ORF">PIIN_07663</name>
</gene>
<keyword evidence="3" id="KW-1185">Reference proteome</keyword>
<proteinExistence type="predicted"/>
<organism evidence="2 3">
    <name type="scientific">Serendipita indica (strain DSM 11827)</name>
    <name type="common">Root endophyte fungus</name>
    <name type="synonym">Piriformospora indica</name>
    <dbReference type="NCBI Taxonomy" id="1109443"/>
    <lineage>
        <taxon>Eukaryota</taxon>
        <taxon>Fungi</taxon>
        <taxon>Dikarya</taxon>
        <taxon>Basidiomycota</taxon>
        <taxon>Agaricomycotina</taxon>
        <taxon>Agaricomycetes</taxon>
        <taxon>Sebacinales</taxon>
        <taxon>Serendipitaceae</taxon>
        <taxon>Serendipita</taxon>
    </lineage>
</organism>
<accession>G4TQW6</accession>
<sequence length="336" mass="38349">MGLPRKSNLEFPLPPRSYFERHANQAGARSFVDAQREGRTRANAAARDASPIRSLRSDTRKTGAYFVIAGMMLQVIPLQSSKEAQPVPSSQRHHSPSRRATQITLAEESPNPLSTQDKPFDRHESFDSDLRNYYRHKKHPSSDEEWEVLPRPDLRRHDSSETLVDILPTSEKQSTLTRLLSSSRKQRLRITRAFNAQHIHHVTYDHHEHRFLDVPKEWEGRLPEVRGSRLPGTCPRSPTLDRTASLNDIRELQYPQRINSITDSLTTEDSRYERPAERPTSFASSVEVLPLPDSRRPFGDERISLDSSLSKVNGDSEVTSTPQIRTPRPLPPIPLP</sequence>
<dbReference type="Proteomes" id="UP000007148">
    <property type="component" value="Unassembled WGS sequence"/>
</dbReference>
<dbReference type="EMBL" id="CAFZ01000247">
    <property type="protein sequence ID" value="CCA73709.1"/>
    <property type="molecule type" value="Genomic_DNA"/>
</dbReference>
<feature type="compositionally biased region" description="Polar residues" evidence="1">
    <location>
        <begin position="305"/>
        <end position="320"/>
    </location>
</feature>
<dbReference type="HOGENOM" id="CLU_1001557_0_0_1"/>